<name>A0AAJ6ANA7_9MICC</name>
<evidence type="ECO:0000256" key="5">
    <source>
        <dbReference type="ARBA" id="ARBA00023125"/>
    </source>
</evidence>
<dbReference type="InterPro" id="IPR035516">
    <property type="entry name" value="Gyrase/topoIV_suA_C"/>
</dbReference>
<evidence type="ECO:0000256" key="2">
    <source>
        <dbReference type="ARBA" id="ARBA00008263"/>
    </source>
</evidence>
<dbReference type="GO" id="GO:0006265">
    <property type="term" value="P:DNA topological change"/>
    <property type="evidence" value="ECO:0007669"/>
    <property type="project" value="UniProtKB-UniRule"/>
</dbReference>
<dbReference type="PANTHER" id="PTHR43493">
    <property type="entry name" value="DNA GYRASE/TOPOISOMERASE SUBUNIT A"/>
    <property type="match status" value="1"/>
</dbReference>
<evidence type="ECO:0000256" key="8">
    <source>
        <dbReference type="SAM" id="MobiDB-lite"/>
    </source>
</evidence>
<dbReference type="Gene3D" id="1.10.268.10">
    <property type="entry name" value="Topoisomerase, domain 3"/>
    <property type="match status" value="1"/>
</dbReference>
<feature type="active site" description="O-(5'-phospho-DNA)-tyrosine intermediate" evidence="7">
    <location>
        <position position="140"/>
    </location>
</feature>
<gene>
    <name evidence="10" type="ORF">QDX21_03825</name>
</gene>
<evidence type="ECO:0000259" key="9">
    <source>
        <dbReference type="PROSITE" id="PS52040"/>
    </source>
</evidence>
<feature type="region of interest" description="Disordered" evidence="8">
    <location>
        <begin position="789"/>
        <end position="855"/>
    </location>
</feature>
<dbReference type="NCBIfam" id="NF004044">
    <property type="entry name" value="PRK05561.1"/>
    <property type="match status" value="1"/>
</dbReference>
<evidence type="ECO:0000256" key="4">
    <source>
        <dbReference type="ARBA" id="ARBA00023029"/>
    </source>
</evidence>
<accession>A0AAJ6ANA7</accession>
<dbReference type="InterPro" id="IPR006691">
    <property type="entry name" value="GyrA/parC_rep"/>
</dbReference>
<organism evidence="10 11">
    <name type="scientific">Auritidibacter ignavus</name>
    <dbReference type="NCBI Taxonomy" id="678932"/>
    <lineage>
        <taxon>Bacteria</taxon>
        <taxon>Bacillati</taxon>
        <taxon>Actinomycetota</taxon>
        <taxon>Actinomycetes</taxon>
        <taxon>Micrococcales</taxon>
        <taxon>Micrococcaceae</taxon>
        <taxon>Auritidibacter</taxon>
    </lineage>
</organism>
<evidence type="ECO:0000313" key="10">
    <source>
        <dbReference type="EMBL" id="WGH93938.1"/>
    </source>
</evidence>
<comment type="catalytic activity">
    <reaction evidence="1 7">
        <text>ATP-dependent breakage, passage and rejoining of double-stranded DNA.</text>
        <dbReference type="EC" id="5.6.2.2"/>
    </reaction>
</comment>
<dbReference type="FunFam" id="1.10.268.10:FF:000001">
    <property type="entry name" value="DNA gyrase subunit A"/>
    <property type="match status" value="1"/>
</dbReference>
<dbReference type="InterPro" id="IPR013757">
    <property type="entry name" value="Topo_IIA_A_a_sf"/>
</dbReference>
<dbReference type="InterPro" id="IPR013758">
    <property type="entry name" value="Topo_IIA_A/C_ab"/>
</dbReference>
<dbReference type="EMBL" id="CP122566">
    <property type="protein sequence ID" value="WGH93938.1"/>
    <property type="molecule type" value="Genomic_DNA"/>
</dbReference>
<evidence type="ECO:0000256" key="7">
    <source>
        <dbReference type="PROSITE-ProRule" id="PRU01384"/>
    </source>
</evidence>
<dbReference type="Proteomes" id="UP001224674">
    <property type="component" value="Chromosome"/>
</dbReference>
<comment type="similarity">
    <text evidence="2">Belongs to the type II topoisomerase GyrA/ParC subunit family.</text>
</comment>
<dbReference type="GO" id="GO:0003677">
    <property type="term" value="F:DNA binding"/>
    <property type="evidence" value="ECO:0007669"/>
    <property type="project" value="UniProtKB-UniRule"/>
</dbReference>
<dbReference type="Pfam" id="PF03989">
    <property type="entry name" value="DNA_gyraseA_C"/>
    <property type="match status" value="3"/>
</dbReference>
<feature type="domain" description="Topo IIA-type catalytic" evidence="9">
    <location>
        <begin position="53"/>
        <end position="519"/>
    </location>
</feature>
<dbReference type="Gene3D" id="2.120.10.90">
    <property type="entry name" value="DNA gyrase/topoisomerase IV, subunit A, C-terminal"/>
    <property type="match status" value="1"/>
</dbReference>
<dbReference type="RefSeq" id="WP_279675189.1">
    <property type="nucleotide sequence ID" value="NZ_CP122566.1"/>
</dbReference>
<dbReference type="GO" id="GO:0034335">
    <property type="term" value="F:DNA negative supercoiling activity"/>
    <property type="evidence" value="ECO:0007669"/>
    <property type="project" value="UniProtKB-ARBA"/>
</dbReference>
<dbReference type="InterPro" id="IPR002205">
    <property type="entry name" value="Topo_IIA_dom_A"/>
</dbReference>
<dbReference type="SUPFAM" id="SSF56719">
    <property type="entry name" value="Type II DNA topoisomerase"/>
    <property type="match status" value="1"/>
</dbReference>
<proteinExistence type="inferred from homology"/>
<dbReference type="EC" id="5.6.2.2" evidence="3"/>
<reference evidence="10 11" key="1">
    <citation type="submission" date="2023-03" db="EMBL/GenBank/DDBJ databases">
        <title>Complete genome sequences of several Auritidibacter ignavus strains isolated from ear infections.</title>
        <authorList>
            <person name="Baehr T."/>
            <person name="Baumhoegger A.M."/>
        </authorList>
    </citation>
    <scope>NUCLEOTIDE SEQUENCE [LARGE SCALE GENOMIC DNA]</scope>
    <source>
        <strain evidence="10 11">BABAE-6</strain>
    </source>
</reference>
<dbReference type="CDD" id="cd00187">
    <property type="entry name" value="TOP4c"/>
    <property type="match status" value="1"/>
</dbReference>
<feature type="compositionally biased region" description="Polar residues" evidence="8">
    <location>
        <begin position="829"/>
        <end position="855"/>
    </location>
</feature>
<protein>
    <recommendedName>
        <fullName evidence="3">DNA topoisomerase (ATP-hydrolyzing)</fullName>
        <ecNumber evidence="3">5.6.2.2</ecNumber>
    </recommendedName>
</protein>
<evidence type="ECO:0000256" key="3">
    <source>
        <dbReference type="ARBA" id="ARBA00012895"/>
    </source>
</evidence>
<dbReference type="SMART" id="SM00434">
    <property type="entry name" value="TOP4c"/>
    <property type="match status" value="1"/>
</dbReference>
<evidence type="ECO:0000256" key="6">
    <source>
        <dbReference type="ARBA" id="ARBA00023235"/>
    </source>
</evidence>
<dbReference type="Gene3D" id="3.90.199.10">
    <property type="entry name" value="Topoisomerase II, domain 5"/>
    <property type="match status" value="1"/>
</dbReference>
<dbReference type="GO" id="GO:0005524">
    <property type="term" value="F:ATP binding"/>
    <property type="evidence" value="ECO:0007669"/>
    <property type="project" value="InterPro"/>
</dbReference>
<dbReference type="Pfam" id="PF00521">
    <property type="entry name" value="DNA_topoisoIV"/>
    <property type="match status" value="1"/>
</dbReference>
<keyword evidence="11" id="KW-1185">Reference proteome</keyword>
<dbReference type="GO" id="GO:0009330">
    <property type="term" value="C:DNA topoisomerase type II (double strand cut, ATP-hydrolyzing) complex"/>
    <property type="evidence" value="ECO:0007669"/>
    <property type="project" value="TreeGrafter"/>
</dbReference>
<dbReference type="PROSITE" id="PS52040">
    <property type="entry name" value="TOPO_IIA"/>
    <property type="match status" value="1"/>
</dbReference>
<keyword evidence="6 7" id="KW-0413">Isomerase</keyword>
<feature type="region of interest" description="Disordered" evidence="8">
    <location>
        <begin position="1"/>
        <end position="22"/>
    </location>
</feature>
<dbReference type="AlphaFoldDB" id="A0AAJ6ANA7"/>
<dbReference type="InterPro" id="IPR050220">
    <property type="entry name" value="Type_II_DNA_Topoisomerases"/>
</dbReference>
<evidence type="ECO:0000256" key="1">
    <source>
        <dbReference type="ARBA" id="ARBA00000185"/>
    </source>
</evidence>
<dbReference type="FunFam" id="3.30.1360.40:FF:000002">
    <property type="entry name" value="DNA gyrase subunit A"/>
    <property type="match status" value="1"/>
</dbReference>
<dbReference type="Gene3D" id="3.30.1360.40">
    <property type="match status" value="1"/>
</dbReference>
<sequence>MAKKSTPRSTADSKLAPQTVPDQDQKIIDIDVSAEMEQSFLEYAYSVIYSRALPDARDGLKPVQRRILYMMSQMGLTPEKGHVKSARVVGEVMGKLHPHGDGAIYDAMVRLAQDFNMRLPLVDGHGNFGSVDDGPAASRYTEAKMTRAAVAMTADIGEDTVEFEPNYDNQIFQPSVLPAAFPNLLVNGASGIAVGMATNMPPHHLGEVIAAAQHLLAHPEADTAALMKFVPGPDLPSGGKIVGLEGIKEAYETGRGSFKMRASITVEQVSARRTGLVITALPYGVGPEKVIDKVKDAVNNKKVTGVADVVDLTDRHHGLRMVIELKSGFNPQAVLAQLYKHTPLEESFGINNVALVDGQPRTLGLKELLHVYVHHRLTVVRRRTEYRLGKRRDRLHLVQGLLLALVDIDEVIEIIRSCDDAATARSRLMMVFDLTEVQADHILQLRLRQLTKFSRIELESEQAELTAAIAELEAILASDDKLRETVSDELGQIAESFSDPRRTALLKSEELAPVPSTAQAKKSPEKAASAMMIADDPCWVILSTSGQLVRTVDRTPLVAAGRRKRHDVFQSVVATTARGEVGAVTSTGRIIRFNTVDVPVLSQPTESPTMTDAVKVSQFLPLPDREDLVGLVPLNKVLALATRQGVIKRVRDEWPLNQDEFDAISLKTNDQVVAVAVADRDDDTIVLITAQAQLLRFEASKVRPQGRHAGGVAGIKLSEEDEVIALGVIPAVATEQAEVVTVTEAEEDLLGAVGSAKRSLLSQFPAKGRATRGVRAHRMLRGETGLKLAWAGSDPRGSTSGGTARNLPTEHSDRDASGVLLDSAVETVGTASSPVTVNSASAPSEPSDQQPEGLF</sequence>
<dbReference type="GO" id="GO:0005737">
    <property type="term" value="C:cytoplasm"/>
    <property type="evidence" value="ECO:0007669"/>
    <property type="project" value="TreeGrafter"/>
</dbReference>
<dbReference type="InterPro" id="IPR013760">
    <property type="entry name" value="Topo_IIA-like_dom_sf"/>
</dbReference>
<dbReference type="PANTHER" id="PTHR43493:SF5">
    <property type="entry name" value="DNA GYRASE SUBUNIT A, CHLOROPLASTIC_MITOCHONDRIAL"/>
    <property type="match status" value="1"/>
</dbReference>
<keyword evidence="5 7" id="KW-0238">DNA-binding</keyword>
<keyword evidence="4 7" id="KW-0799">Topoisomerase</keyword>
<dbReference type="SUPFAM" id="SSF101904">
    <property type="entry name" value="GyrA/ParC C-terminal domain-like"/>
    <property type="match status" value="1"/>
</dbReference>
<evidence type="ECO:0000313" key="11">
    <source>
        <dbReference type="Proteomes" id="UP001224674"/>
    </source>
</evidence>